<dbReference type="Proteomes" id="UP001295423">
    <property type="component" value="Unassembled WGS sequence"/>
</dbReference>
<reference evidence="3" key="1">
    <citation type="submission" date="2023-08" db="EMBL/GenBank/DDBJ databases">
        <authorList>
            <person name="Audoor S."/>
            <person name="Bilcke G."/>
        </authorList>
    </citation>
    <scope>NUCLEOTIDE SEQUENCE</scope>
</reference>
<gene>
    <name evidence="3" type="ORF">CYCCA115_LOCUS19401</name>
</gene>
<feature type="chain" id="PRO_5042239035" evidence="2">
    <location>
        <begin position="23"/>
        <end position="437"/>
    </location>
</feature>
<name>A0AAD2JM05_9STRA</name>
<evidence type="ECO:0000313" key="3">
    <source>
        <dbReference type="EMBL" id="CAJ1961847.1"/>
    </source>
</evidence>
<dbReference type="EMBL" id="CAKOGP040002091">
    <property type="protein sequence ID" value="CAJ1961847.1"/>
    <property type="molecule type" value="Genomic_DNA"/>
</dbReference>
<organism evidence="3 4">
    <name type="scientific">Cylindrotheca closterium</name>
    <dbReference type="NCBI Taxonomy" id="2856"/>
    <lineage>
        <taxon>Eukaryota</taxon>
        <taxon>Sar</taxon>
        <taxon>Stramenopiles</taxon>
        <taxon>Ochrophyta</taxon>
        <taxon>Bacillariophyta</taxon>
        <taxon>Bacillariophyceae</taxon>
        <taxon>Bacillariophycidae</taxon>
        <taxon>Bacillariales</taxon>
        <taxon>Bacillariaceae</taxon>
        <taxon>Cylindrotheca</taxon>
    </lineage>
</organism>
<feature type="compositionally biased region" description="Polar residues" evidence="1">
    <location>
        <begin position="282"/>
        <end position="331"/>
    </location>
</feature>
<keyword evidence="2" id="KW-0732">Signal</keyword>
<proteinExistence type="predicted"/>
<feature type="compositionally biased region" description="Basic and acidic residues" evidence="1">
    <location>
        <begin position="389"/>
        <end position="404"/>
    </location>
</feature>
<sequence length="437" mass="45957">MTPTKLSILFLAITLYSGSVSAQDTCSLCPFGENPGFPDKIIPGRGRTCDESSFLNIPEDSEECSQFRKTASWCGCPSAPQECFLCEKGDSSPTPDLRSPLFPDTSCLDYEFLASQLSAEECPSLQQRAGSFDVSSFCSCEATEAPKVCELCPNGVLVNPTGKSVVPGYTCEEVDQGLLQFFSEQSLCMEFRQVLLANNLCECVGSTDYPTAAPTIEPTGAPTKGPKTKQPQPTDAPSDPPIQAVSSAPTPEDGSKQAATGSPTASHPTLSPTRGSLPPVAQPSSPTLSPTRGTLSPVSEPSLTTLSPTRDTLSPVSEPSPTTLSPITPDTSAAKGPTSAPSTRRSYKGSFKGTFTSAPSSAPIEAVQSVVSTKGKGSNGSIKTTSKSTKKESKKFGEKGIEKKLKIKSKSKSKSKSESNESNDSNESNESKESSIR</sequence>
<keyword evidence="4" id="KW-1185">Reference proteome</keyword>
<feature type="compositionally biased region" description="Low complexity" evidence="1">
    <location>
        <begin position="218"/>
        <end position="233"/>
    </location>
</feature>
<evidence type="ECO:0000313" key="4">
    <source>
        <dbReference type="Proteomes" id="UP001295423"/>
    </source>
</evidence>
<feature type="signal peptide" evidence="2">
    <location>
        <begin position="1"/>
        <end position="22"/>
    </location>
</feature>
<feature type="compositionally biased region" description="Basic residues" evidence="1">
    <location>
        <begin position="405"/>
        <end position="414"/>
    </location>
</feature>
<protein>
    <submittedName>
        <fullName evidence="3">Uncharacterized protein</fullName>
    </submittedName>
</protein>
<feature type="compositionally biased region" description="Low complexity" evidence="1">
    <location>
        <begin position="372"/>
        <end position="387"/>
    </location>
</feature>
<feature type="compositionally biased region" description="Polar residues" evidence="1">
    <location>
        <begin position="257"/>
        <end position="274"/>
    </location>
</feature>
<comment type="caution">
    <text evidence="3">The sequence shown here is derived from an EMBL/GenBank/DDBJ whole genome shotgun (WGS) entry which is preliminary data.</text>
</comment>
<dbReference type="AlphaFoldDB" id="A0AAD2JM05"/>
<evidence type="ECO:0000256" key="2">
    <source>
        <dbReference type="SAM" id="SignalP"/>
    </source>
</evidence>
<evidence type="ECO:0000256" key="1">
    <source>
        <dbReference type="SAM" id="MobiDB-lite"/>
    </source>
</evidence>
<feature type="region of interest" description="Disordered" evidence="1">
    <location>
        <begin position="214"/>
        <end position="437"/>
    </location>
</feature>
<accession>A0AAD2JM05</accession>